<feature type="domain" description="PDZ" evidence="17">
    <location>
        <begin position="250"/>
        <end position="346"/>
    </location>
</feature>
<keyword evidence="9" id="KW-0574">Periplasm</keyword>
<dbReference type="Gene3D" id="2.40.10.120">
    <property type="match status" value="1"/>
</dbReference>
<feature type="binding site" evidence="15">
    <location>
        <begin position="230"/>
        <end position="234"/>
    </location>
    <ligand>
        <name>substrate</name>
    </ligand>
</feature>
<dbReference type="InterPro" id="IPR001940">
    <property type="entry name" value="Peptidase_S1C"/>
</dbReference>
<evidence type="ECO:0000256" key="4">
    <source>
        <dbReference type="ARBA" id="ARBA00013035"/>
    </source>
</evidence>
<evidence type="ECO:0000313" key="18">
    <source>
        <dbReference type="EMBL" id="AJE02127.1"/>
    </source>
</evidence>
<dbReference type="NCBIfam" id="TIGR02037">
    <property type="entry name" value="degP_htrA_DO"/>
    <property type="match status" value="1"/>
</dbReference>
<dbReference type="SUPFAM" id="SSF50494">
    <property type="entry name" value="Trypsin-like serine proteases"/>
    <property type="match status" value="1"/>
</dbReference>
<sequence length="463" mass="48806">MKIISSRFLKELAIALCLSLLVVGQSPATVVAPDFVTLAETLKPTVVNISTAKSPQPQRRLRRSPGQPTDPFQDFFERFFEDAPRRPQRERSLGSGVIISAEGYILTNNHVVAGADEITVRLSDGREFKGQVKGADEKLDLALVKIEAKDHLPVAQLGNSDEIKVGEWVMAIGNPFGLSQTVTAGIVSATGRVIGSGPYDDFIQTDASINPGNSGGPLFSTAGKVIGINTAIVAGGQGIGFAIPVNMAKEVIPQLEEKGKVVRGWLGVSIQPITPDLARSFGLDSEKGALIADVVSGGPAAKGGLASGDVVLEFDGKKIREMNELPRIVAATPVGKRVKVGILRNGKPQEVEVTVGRLADGEEAGAKVAGEKLGMTVRELTRDRAEKLGLTESRGVVVTVVEPGSVADGAGIQAGDIIREIGGRPVATVADYEKAVGPLKKGDVIRFLLRRGDGNYFLALTVE</sequence>
<dbReference type="Proteomes" id="UP000057609">
    <property type="component" value="Chromosome"/>
</dbReference>
<dbReference type="CDD" id="cd10839">
    <property type="entry name" value="cpPDZ1_DegP-like"/>
    <property type="match status" value="1"/>
</dbReference>
<feature type="active site" description="Charge relay system" evidence="14">
    <location>
        <position position="214"/>
    </location>
</feature>
<dbReference type="GO" id="GO:0042597">
    <property type="term" value="C:periplasmic space"/>
    <property type="evidence" value="ECO:0007669"/>
    <property type="project" value="UniProtKB-SubCell"/>
</dbReference>
<evidence type="ECO:0000256" key="11">
    <source>
        <dbReference type="ARBA" id="ARBA00022825"/>
    </source>
</evidence>
<dbReference type="Gene3D" id="2.30.42.10">
    <property type="match status" value="2"/>
</dbReference>
<dbReference type="EMBL" id="CP009788">
    <property type="protein sequence ID" value="AJE02127.1"/>
    <property type="molecule type" value="Genomic_DNA"/>
</dbReference>
<dbReference type="InterPro" id="IPR009003">
    <property type="entry name" value="Peptidase_S1_PA"/>
</dbReference>
<accession>A0A0B5B6G1</accession>
<dbReference type="Pfam" id="PF13180">
    <property type="entry name" value="PDZ_2"/>
    <property type="match status" value="1"/>
</dbReference>
<keyword evidence="6" id="KW-0645">Protease</keyword>
<dbReference type="PRINTS" id="PR00834">
    <property type="entry name" value="PROTEASES2C"/>
</dbReference>
<feature type="binding site" evidence="15">
    <location>
        <begin position="212"/>
        <end position="214"/>
    </location>
    <ligand>
        <name>substrate</name>
    </ligand>
</feature>
<proteinExistence type="inferred from homology"/>
<dbReference type="SUPFAM" id="SSF50156">
    <property type="entry name" value="PDZ domain-like"/>
    <property type="match status" value="2"/>
</dbReference>
<dbReference type="InterPro" id="IPR011782">
    <property type="entry name" value="Pept_S1C_Do"/>
</dbReference>
<dbReference type="HOGENOM" id="CLU_020120_1_0_7"/>
<evidence type="ECO:0000256" key="13">
    <source>
        <dbReference type="ARBA" id="ARBA00032850"/>
    </source>
</evidence>
<evidence type="ECO:0000259" key="17">
    <source>
        <dbReference type="PROSITE" id="PS50106"/>
    </source>
</evidence>
<comment type="catalytic activity">
    <reaction evidence="1">
        <text>Acts on substrates that are at least partially unfolded. The cleavage site P1 residue is normally between a pair of hydrophobic residues, such as Val-|-Val.</text>
        <dbReference type="EC" id="3.4.21.107"/>
    </reaction>
</comment>
<dbReference type="AlphaFoldDB" id="A0A0B5B6G1"/>
<dbReference type="STRING" id="345632.GPICK_00895"/>
<reference evidence="18 19" key="1">
    <citation type="journal article" date="2015" name="Genome Announc.">
        <title>Complete Genome of Geobacter pickeringii G13T, a Metal-Reducing Isolate from Sedimentary Kaolin Deposits.</title>
        <authorList>
            <person name="Badalamenti J.P."/>
            <person name="Bond D.R."/>
        </authorList>
    </citation>
    <scope>NUCLEOTIDE SEQUENCE [LARGE SCALE GENOMIC DNA]</scope>
    <source>
        <strain evidence="18 19">G13</strain>
    </source>
</reference>
<evidence type="ECO:0000256" key="15">
    <source>
        <dbReference type="PIRSR" id="PIRSR611782-2"/>
    </source>
</evidence>
<evidence type="ECO:0000313" key="19">
    <source>
        <dbReference type="Proteomes" id="UP000057609"/>
    </source>
</evidence>
<evidence type="ECO:0000256" key="10">
    <source>
        <dbReference type="ARBA" id="ARBA00022801"/>
    </source>
</evidence>
<dbReference type="PANTHER" id="PTHR22939:SF130">
    <property type="entry name" value="PERIPLASMIC SERINE ENDOPROTEASE DEGP-LIKE-RELATED"/>
    <property type="match status" value="1"/>
</dbReference>
<dbReference type="EC" id="3.4.21.107" evidence="4"/>
<dbReference type="PROSITE" id="PS50106">
    <property type="entry name" value="PDZ"/>
    <property type="match status" value="2"/>
</dbReference>
<keyword evidence="8" id="KW-0677">Repeat</keyword>
<dbReference type="PANTHER" id="PTHR22939">
    <property type="entry name" value="SERINE PROTEASE FAMILY S1C HTRA-RELATED"/>
    <property type="match status" value="1"/>
</dbReference>
<evidence type="ECO:0000256" key="6">
    <source>
        <dbReference type="ARBA" id="ARBA00022670"/>
    </source>
</evidence>
<comment type="subcellular location">
    <subcellularLocation>
        <location evidence="2">Periplasm</location>
    </subcellularLocation>
</comment>
<dbReference type="KEGG" id="gpi:GPICK_00895"/>
<evidence type="ECO:0000256" key="9">
    <source>
        <dbReference type="ARBA" id="ARBA00022764"/>
    </source>
</evidence>
<protein>
    <recommendedName>
        <fullName evidence="5">Probable periplasmic serine endoprotease DegP-like</fullName>
        <ecNumber evidence="4">3.4.21.107</ecNumber>
    </recommendedName>
    <alternativeName>
        <fullName evidence="13">Protease Do</fullName>
    </alternativeName>
</protein>
<feature type="binding site" evidence="15">
    <location>
        <position position="140"/>
    </location>
    <ligand>
        <name>substrate</name>
    </ligand>
</feature>
<feature type="active site" description="Charge relay system" evidence="14">
    <location>
        <position position="110"/>
    </location>
</feature>
<keyword evidence="10" id="KW-0378">Hydrolase</keyword>
<dbReference type="GO" id="GO:0004252">
    <property type="term" value="F:serine-type endopeptidase activity"/>
    <property type="evidence" value="ECO:0007669"/>
    <property type="project" value="InterPro"/>
</dbReference>
<evidence type="ECO:0000256" key="12">
    <source>
        <dbReference type="ARBA" id="ARBA00023016"/>
    </source>
</evidence>
<dbReference type="OrthoDB" id="9758917at2"/>
<dbReference type="RefSeq" id="WP_039739696.1">
    <property type="nucleotide sequence ID" value="NZ_CP009788.1"/>
</dbReference>
<dbReference type="InterPro" id="IPR036034">
    <property type="entry name" value="PDZ_sf"/>
</dbReference>
<dbReference type="InterPro" id="IPR001478">
    <property type="entry name" value="PDZ"/>
</dbReference>
<evidence type="ECO:0000256" key="7">
    <source>
        <dbReference type="ARBA" id="ARBA00022729"/>
    </source>
</evidence>
<feature type="binding site" evidence="15">
    <location>
        <position position="110"/>
    </location>
    <ligand>
        <name>substrate</name>
    </ligand>
</feature>
<keyword evidence="12" id="KW-0346">Stress response</keyword>
<feature type="signal peptide" evidence="16">
    <location>
        <begin position="1"/>
        <end position="28"/>
    </location>
</feature>
<evidence type="ECO:0000256" key="16">
    <source>
        <dbReference type="SAM" id="SignalP"/>
    </source>
</evidence>
<gene>
    <name evidence="18" type="ORF">GPICK_00895</name>
</gene>
<evidence type="ECO:0000256" key="8">
    <source>
        <dbReference type="ARBA" id="ARBA00022737"/>
    </source>
</evidence>
<dbReference type="SMART" id="SM00228">
    <property type="entry name" value="PDZ"/>
    <property type="match status" value="2"/>
</dbReference>
<keyword evidence="19" id="KW-1185">Reference proteome</keyword>
<keyword evidence="11" id="KW-0720">Serine protease</keyword>
<feature type="active site" description="Charge relay system" evidence="14">
    <location>
        <position position="140"/>
    </location>
</feature>
<feature type="chain" id="PRO_5039382764" description="Probable periplasmic serine endoprotease DegP-like" evidence="16">
    <location>
        <begin position="29"/>
        <end position="463"/>
    </location>
</feature>
<name>A0A0B5B6G1_9BACT</name>
<dbReference type="InterPro" id="IPR041489">
    <property type="entry name" value="PDZ_6"/>
</dbReference>
<organism evidence="18 19">
    <name type="scientific">Geobacter pickeringii</name>
    <dbReference type="NCBI Taxonomy" id="345632"/>
    <lineage>
        <taxon>Bacteria</taxon>
        <taxon>Pseudomonadati</taxon>
        <taxon>Thermodesulfobacteriota</taxon>
        <taxon>Desulfuromonadia</taxon>
        <taxon>Geobacterales</taxon>
        <taxon>Geobacteraceae</taxon>
        <taxon>Geobacter</taxon>
    </lineage>
</organism>
<dbReference type="Pfam" id="PF13365">
    <property type="entry name" value="Trypsin_2"/>
    <property type="match status" value="1"/>
</dbReference>
<feature type="domain" description="PDZ" evidence="17">
    <location>
        <begin position="352"/>
        <end position="441"/>
    </location>
</feature>
<evidence type="ECO:0000256" key="3">
    <source>
        <dbReference type="ARBA" id="ARBA00010541"/>
    </source>
</evidence>
<evidence type="ECO:0000256" key="1">
    <source>
        <dbReference type="ARBA" id="ARBA00001772"/>
    </source>
</evidence>
<comment type="similarity">
    <text evidence="3">Belongs to the peptidase S1C family.</text>
</comment>
<evidence type="ECO:0000256" key="5">
    <source>
        <dbReference type="ARBA" id="ARBA00013958"/>
    </source>
</evidence>
<keyword evidence="7 16" id="KW-0732">Signal</keyword>
<evidence type="ECO:0000256" key="2">
    <source>
        <dbReference type="ARBA" id="ARBA00004418"/>
    </source>
</evidence>
<dbReference type="Pfam" id="PF17820">
    <property type="entry name" value="PDZ_6"/>
    <property type="match status" value="1"/>
</dbReference>
<dbReference type="GO" id="GO:0006508">
    <property type="term" value="P:proteolysis"/>
    <property type="evidence" value="ECO:0007669"/>
    <property type="project" value="UniProtKB-KW"/>
</dbReference>
<evidence type="ECO:0000256" key="14">
    <source>
        <dbReference type="PIRSR" id="PIRSR611782-1"/>
    </source>
</evidence>